<proteinExistence type="predicted"/>
<dbReference type="Gramene" id="mRNA:HanXRQr2_Chr02g0058711">
    <property type="protein sequence ID" value="CDS:HanXRQr2_Chr02g0058711.1"/>
    <property type="gene ID" value="HanXRQr2_Chr02g0058711"/>
</dbReference>
<evidence type="ECO:0000313" key="1">
    <source>
        <dbReference type="EMBL" id="KAF5817924.1"/>
    </source>
</evidence>
<protein>
    <submittedName>
        <fullName evidence="1">Uncharacterized protein</fullName>
    </submittedName>
</protein>
<gene>
    <name evidence="1" type="ORF">HanXRQr2_Chr02g0058711</name>
</gene>
<sequence>MLGETYNQTLNERTQINIKVHEHKRTHYQTFTNINERTQPLFMFVHLTLQKKFFVRVRSYIKRTNINELPAERFMNCNVAFVYSPGYNVQTTRTIHVLLEKVGD</sequence>
<name>A0A9K3NZ36_HELAN</name>
<evidence type="ECO:0000313" key="2">
    <source>
        <dbReference type="Proteomes" id="UP000215914"/>
    </source>
</evidence>
<reference evidence="1" key="1">
    <citation type="journal article" date="2017" name="Nature">
        <title>The sunflower genome provides insights into oil metabolism, flowering and Asterid evolution.</title>
        <authorList>
            <person name="Badouin H."/>
            <person name="Gouzy J."/>
            <person name="Grassa C.J."/>
            <person name="Murat F."/>
            <person name="Staton S.E."/>
            <person name="Cottret L."/>
            <person name="Lelandais-Briere C."/>
            <person name="Owens G.L."/>
            <person name="Carrere S."/>
            <person name="Mayjonade B."/>
            <person name="Legrand L."/>
            <person name="Gill N."/>
            <person name="Kane N.C."/>
            <person name="Bowers J.E."/>
            <person name="Hubner S."/>
            <person name="Bellec A."/>
            <person name="Berard A."/>
            <person name="Berges H."/>
            <person name="Blanchet N."/>
            <person name="Boniface M.C."/>
            <person name="Brunel D."/>
            <person name="Catrice O."/>
            <person name="Chaidir N."/>
            <person name="Claudel C."/>
            <person name="Donnadieu C."/>
            <person name="Faraut T."/>
            <person name="Fievet G."/>
            <person name="Helmstetter N."/>
            <person name="King M."/>
            <person name="Knapp S.J."/>
            <person name="Lai Z."/>
            <person name="Le Paslier M.C."/>
            <person name="Lippi Y."/>
            <person name="Lorenzon L."/>
            <person name="Mandel J.R."/>
            <person name="Marage G."/>
            <person name="Marchand G."/>
            <person name="Marquand E."/>
            <person name="Bret-Mestries E."/>
            <person name="Morien E."/>
            <person name="Nambeesan S."/>
            <person name="Nguyen T."/>
            <person name="Pegot-Espagnet P."/>
            <person name="Pouilly N."/>
            <person name="Raftis F."/>
            <person name="Sallet E."/>
            <person name="Schiex T."/>
            <person name="Thomas J."/>
            <person name="Vandecasteele C."/>
            <person name="Vares D."/>
            <person name="Vear F."/>
            <person name="Vautrin S."/>
            <person name="Crespi M."/>
            <person name="Mangin B."/>
            <person name="Burke J.M."/>
            <person name="Salse J."/>
            <person name="Munos S."/>
            <person name="Vincourt P."/>
            <person name="Rieseberg L.H."/>
            <person name="Langlade N.B."/>
        </authorList>
    </citation>
    <scope>NUCLEOTIDE SEQUENCE</scope>
    <source>
        <tissue evidence="1">Leaves</tissue>
    </source>
</reference>
<dbReference type="Proteomes" id="UP000215914">
    <property type="component" value="Unassembled WGS sequence"/>
</dbReference>
<comment type="caution">
    <text evidence="1">The sequence shown here is derived from an EMBL/GenBank/DDBJ whole genome shotgun (WGS) entry which is preliminary data.</text>
</comment>
<dbReference type="AlphaFoldDB" id="A0A9K3NZ36"/>
<organism evidence="1 2">
    <name type="scientific">Helianthus annuus</name>
    <name type="common">Common sunflower</name>
    <dbReference type="NCBI Taxonomy" id="4232"/>
    <lineage>
        <taxon>Eukaryota</taxon>
        <taxon>Viridiplantae</taxon>
        <taxon>Streptophyta</taxon>
        <taxon>Embryophyta</taxon>
        <taxon>Tracheophyta</taxon>
        <taxon>Spermatophyta</taxon>
        <taxon>Magnoliopsida</taxon>
        <taxon>eudicotyledons</taxon>
        <taxon>Gunneridae</taxon>
        <taxon>Pentapetalae</taxon>
        <taxon>asterids</taxon>
        <taxon>campanulids</taxon>
        <taxon>Asterales</taxon>
        <taxon>Asteraceae</taxon>
        <taxon>Asteroideae</taxon>
        <taxon>Heliantheae alliance</taxon>
        <taxon>Heliantheae</taxon>
        <taxon>Helianthus</taxon>
    </lineage>
</organism>
<reference evidence="1" key="2">
    <citation type="submission" date="2020-06" db="EMBL/GenBank/DDBJ databases">
        <title>Helianthus annuus Genome sequencing and assembly Release 2.</title>
        <authorList>
            <person name="Gouzy J."/>
            <person name="Langlade N."/>
            <person name="Munos S."/>
        </authorList>
    </citation>
    <scope>NUCLEOTIDE SEQUENCE</scope>
    <source>
        <tissue evidence="1">Leaves</tissue>
    </source>
</reference>
<keyword evidence="2" id="KW-1185">Reference proteome</keyword>
<dbReference type="EMBL" id="MNCJ02000317">
    <property type="protein sequence ID" value="KAF5817924.1"/>
    <property type="molecule type" value="Genomic_DNA"/>
</dbReference>
<accession>A0A9K3NZ36</accession>